<dbReference type="InterPro" id="IPR041522">
    <property type="entry name" value="CdaR_GGDEF"/>
</dbReference>
<feature type="domain" description="RsbT co-antagonist protein RsbRD N-terminal" evidence="3">
    <location>
        <begin position="24"/>
        <end position="159"/>
    </location>
</feature>
<evidence type="ECO:0000259" key="3">
    <source>
        <dbReference type="Pfam" id="PF14361"/>
    </source>
</evidence>
<dbReference type="PANTHER" id="PTHR33744">
    <property type="entry name" value="CARBOHYDRATE DIACID REGULATOR"/>
    <property type="match status" value="1"/>
</dbReference>
<evidence type="ECO:0000259" key="4">
    <source>
        <dbReference type="Pfam" id="PF17853"/>
    </source>
</evidence>
<dbReference type="AlphaFoldDB" id="A0A4R4Z015"/>
<accession>A0A4R4Z015</accession>
<dbReference type="Pfam" id="PF13556">
    <property type="entry name" value="HTH_30"/>
    <property type="match status" value="1"/>
</dbReference>
<dbReference type="RefSeq" id="WP_132486533.1">
    <property type="nucleotide sequence ID" value="NZ_SMKW01000022.1"/>
</dbReference>
<dbReference type="InterPro" id="IPR051448">
    <property type="entry name" value="CdaR-like_regulators"/>
</dbReference>
<protein>
    <submittedName>
        <fullName evidence="5">PucR family transcriptional regulator</fullName>
    </submittedName>
</protein>
<feature type="domain" description="CdaR GGDEF-like" evidence="4">
    <location>
        <begin position="171"/>
        <end position="269"/>
    </location>
</feature>
<keyword evidence="6" id="KW-1185">Reference proteome</keyword>
<comment type="caution">
    <text evidence="5">The sequence shown here is derived from an EMBL/GenBank/DDBJ whole genome shotgun (WGS) entry which is preliminary data.</text>
</comment>
<evidence type="ECO:0000259" key="2">
    <source>
        <dbReference type="Pfam" id="PF13556"/>
    </source>
</evidence>
<dbReference type="InterPro" id="IPR025751">
    <property type="entry name" value="RsbRD_N_dom"/>
</dbReference>
<dbReference type="OrthoDB" id="3196285at2"/>
<evidence type="ECO:0000313" key="6">
    <source>
        <dbReference type="Proteomes" id="UP000294947"/>
    </source>
</evidence>
<feature type="domain" description="PucR C-terminal helix-turn-helix" evidence="2">
    <location>
        <begin position="326"/>
        <end position="381"/>
    </location>
</feature>
<sequence>MADVDIAPGGPLRGLVHACLDDLDELVDDFIAELSAIEPYASGAVPNEELREDAEASIELLLRTAAGLPVPQRLGDTCERIGRRRAHLGVPLEVLLRAVRLDFRVMWSAFLRRVDRSELPLLVHNTVRVWDVVEEYSARVHLAYENEAAVLARERDDERNRLVDSLLATGGRDPQVVEQVAQALGMNTKGDFLVAAAPVDAPRPLRQAADRLRATPVPAHLQDVDRRQVLIAELPNRAPGTPGPWLDSVPCGVGPIANGLADVPRALRISVEVAATISGEDGRPHHLVERWPHVVGARLGEVAAALRDEVLPAPAAGTPHERARMLETVRAYLRSGSINAVANEVFCHRNTVLNRLHRFAELTGHDVTRPEHAAAVLVALACRERADGAVAPG</sequence>
<reference evidence="5 6" key="1">
    <citation type="submission" date="2019-03" db="EMBL/GenBank/DDBJ databases">
        <title>Draft genome sequences of novel Actinobacteria.</title>
        <authorList>
            <person name="Sahin N."/>
            <person name="Ay H."/>
            <person name="Saygin H."/>
        </authorList>
    </citation>
    <scope>NUCLEOTIDE SEQUENCE [LARGE SCALE GENOMIC DNA]</scope>
    <source>
        <strain evidence="5 6">7K502</strain>
    </source>
</reference>
<dbReference type="InterPro" id="IPR042070">
    <property type="entry name" value="PucR_C-HTH_sf"/>
</dbReference>
<proteinExistence type="inferred from homology"/>
<comment type="similarity">
    <text evidence="1">Belongs to the CdaR family.</text>
</comment>
<organism evidence="5 6">
    <name type="scientific">Saccharopolyspora elongata</name>
    <dbReference type="NCBI Taxonomy" id="2530387"/>
    <lineage>
        <taxon>Bacteria</taxon>
        <taxon>Bacillati</taxon>
        <taxon>Actinomycetota</taxon>
        <taxon>Actinomycetes</taxon>
        <taxon>Pseudonocardiales</taxon>
        <taxon>Pseudonocardiaceae</taxon>
        <taxon>Saccharopolyspora</taxon>
    </lineage>
</organism>
<dbReference type="EMBL" id="SMKW01000022">
    <property type="protein sequence ID" value="TDD50109.1"/>
    <property type="molecule type" value="Genomic_DNA"/>
</dbReference>
<dbReference type="Pfam" id="PF17853">
    <property type="entry name" value="GGDEF_2"/>
    <property type="match status" value="1"/>
</dbReference>
<evidence type="ECO:0000256" key="1">
    <source>
        <dbReference type="ARBA" id="ARBA00006754"/>
    </source>
</evidence>
<name>A0A4R4Z015_9PSEU</name>
<evidence type="ECO:0000313" key="5">
    <source>
        <dbReference type="EMBL" id="TDD50109.1"/>
    </source>
</evidence>
<dbReference type="Proteomes" id="UP000294947">
    <property type="component" value="Unassembled WGS sequence"/>
</dbReference>
<dbReference type="PANTHER" id="PTHR33744:SF1">
    <property type="entry name" value="DNA-BINDING TRANSCRIPTIONAL ACTIVATOR ADER"/>
    <property type="match status" value="1"/>
</dbReference>
<dbReference type="InterPro" id="IPR025736">
    <property type="entry name" value="PucR_C-HTH_dom"/>
</dbReference>
<dbReference type="Gene3D" id="1.10.10.2840">
    <property type="entry name" value="PucR C-terminal helix-turn-helix domain"/>
    <property type="match status" value="1"/>
</dbReference>
<dbReference type="Pfam" id="PF14361">
    <property type="entry name" value="RsbRD_N"/>
    <property type="match status" value="1"/>
</dbReference>
<gene>
    <name evidence="5" type="ORF">E1288_18020</name>
</gene>